<evidence type="ECO:0000313" key="2">
    <source>
        <dbReference type="EMBL" id="GLK10096.1"/>
    </source>
</evidence>
<feature type="compositionally biased region" description="Basic and acidic residues" evidence="1">
    <location>
        <begin position="1"/>
        <end position="17"/>
    </location>
</feature>
<dbReference type="EMBL" id="BSEV01000007">
    <property type="protein sequence ID" value="GLK10096.1"/>
    <property type="molecule type" value="Genomic_DNA"/>
</dbReference>
<dbReference type="Proteomes" id="UP001143474">
    <property type="component" value="Unassembled WGS sequence"/>
</dbReference>
<dbReference type="AlphaFoldDB" id="A0A9W6I164"/>
<accession>A0A9W6I164</accession>
<feature type="region of interest" description="Disordered" evidence="1">
    <location>
        <begin position="1"/>
        <end position="24"/>
    </location>
</feature>
<organism evidence="2 3">
    <name type="scientific">Streptosporangium carneum</name>
    <dbReference type="NCBI Taxonomy" id="47481"/>
    <lineage>
        <taxon>Bacteria</taxon>
        <taxon>Bacillati</taxon>
        <taxon>Actinomycetota</taxon>
        <taxon>Actinomycetes</taxon>
        <taxon>Streptosporangiales</taxon>
        <taxon>Streptosporangiaceae</taxon>
        <taxon>Streptosporangium</taxon>
    </lineage>
</organism>
<protein>
    <submittedName>
        <fullName evidence="2">Uncharacterized protein</fullName>
    </submittedName>
</protein>
<reference evidence="2" key="1">
    <citation type="journal article" date="2014" name="Int. J. Syst. Evol. Microbiol.">
        <title>Complete genome sequence of Corynebacterium casei LMG S-19264T (=DSM 44701T), isolated from a smear-ripened cheese.</title>
        <authorList>
            <consortium name="US DOE Joint Genome Institute (JGI-PGF)"/>
            <person name="Walter F."/>
            <person name="Albersmeier A."/>
            <person name="Kalinowski J."/>
            <person name="Ruckert C."/>
        </authorList>
    </citation>
    <scope>NUCLEOTIDE SEQUENCE</scope>
    <source>
        <strain evidence="2">VKM Ac-2007</strain>
    </source>
</reference>
<name>A0A9W6I164_9ACTN</name>
<reference evidence="2" key="2">
    <citation type="submission" date="2023-01" db="EMBL/GenBank/DDBJ databases">
        <authorList>
            <person name="Sun Q."/>
            <person name="Evtushenko L."/>
        </authorList>
    </citation>
    <scope>NUCLEOTIDE SEQUENCE</scope>
    <source>
        <strain evidence="2">VKM Ac-2007</strain>
    </source>
</reference>
<evidence type="ECO:0000313" key="3">
    <source>
        <dbReference type="Proteomes" id="UP001143474"/>
    </source>
</evidence>
<keyword evidence="3" id="KW-1185">Reference proteome</keyword>
<evidence type="ECO:0000256" key="1">
    <source>
        <dbReference type="SAM" id="MobiDB-lite"/>
    </source>
</evidence>
<sequence length="118" mass="12683">MERHTGSDQSSDRHDPSLDAPHPWDTSLELAFEDTRALFGELPRMFALVQGCDDEEVATEVVAYGLALPGGAATTVGANGHGFGLWRSPHSAAWRLRSDLVWLGEDAARPDGVEGPLS</sequence>
<comment type="caution">
    <text evidence="2">The sequence shown here is derived from an EMBL/GenBank/DDBJ whole genome shotgun (WGS) entry which is preliminary data.</text>
</comment>
<gene>
    <name evidence="2" type="ORF">GCM10017600_35020</name>
</gene>
<dbReference type="RefSeq" id="WP_271218541.1">
    <property type="nucleotide sequence ID" value="NZ_BAAAVD010000010.1"/>
</dbReference>
<proteinExistence type="predicted"/>